<feature type="compositionally biased region" description="Basic and acidic residues" evidence="1">
    <location>
        <begin position="98"/>
        <end position="108"/>
    </location>
</feature>
<dbReference type="Proteomes" id="UP000299102">
    <property type="component" value="Unassembled WGS sequence"/>
</dbReference>
<evidence type="ECO:0000256" key="1">
    <source>
        <dbReference type="SAM" id="MobiDB-lite"/>
    </source>
</evidence>
<protein>
    <submittedName>
        <fullName evidence="2">Uncharacterized protein</fullName>
    </submittedName>
</protein>
<dbReference type="EMBL" id="BGZK01000075">
    <property type="protein sequence ID" value="GBP15869.1"/>
    <property type="molecule type" value="Genomic_DNA"/>
</dbReference>
<feature type="region of interest" description="Disordered" evidence="1">
    <location>
        <begin position="98"/>
        <end position="135"/>
    </location>
</feature>
<name>A0A4C1TPI0_EUMVA</name>
<evidence type="ECO:0000313" key="3">
    <source>
        <dbReference type="Proteomes" id="UP000299102"/>
    </source>
</evidence>
<organism evidence="2 3">
    <name type="scientific">Eumeta variegata</name>
    <name type="common">Bagworm moth</name>
    <name type="synonym">Eumeta japonica</name>
    <dbReference type="NCBI Taxonomy" id="151549"/>
    <lineage>
        <taxon>Eukaryota</taxon>
        <taxon>Metazoa</taxon>
        <taxon>Ecdysozoa</taxon>
        <taxon>Arthropoda</taxon>
        <taxon>Hexapoda</taxon>
        <taxon>Insecta</taxon>
        <taxon>Pterygota</taxon>
        <taxon>Neoptera</taxon>
        <taxon>Endopterygota</taxon>
        <taxon>Lepidoptera</taxon>
        <taxon>Glossata</taxon>
        <taxon>Ditrysia</taxon>
        <taxon>Tineoidea</taxon>
        <taxon>Psychidae</taxon>
        <taxon>Oiketicinae</taxon>
        <taxon>Eumeta</taxon>
    </lineage>
</organism>
<comment type="caution">
    <text evidence="2">The sequence shown here is derived from an EMBL/GenBank/DDBJ whole genome shotgun (WGS) entry which is preliminary data.</text>
</comment>
<proteinExistence type="predicted"/>
<evidence type="ECO:0000313" key="2">
    <source>
        <dbReference type="EMBL" id="GBP15869.1"/>
    </source>
</evidence>
<sequence>MVKKSSIIRFLSESPTQHDVLGTFKAKENTMSPCRGAFASDAVRQQNFPFYNECSCGDGGSSTDSNVFSGLALNSSMRPFEPRTRHVFGEAVNRIAPHRDQDREKDGFELEYVSETGTDSRVGIRSRSRTESRIK</sequence>
<reference evidence="2 3" key="1">
    <citation type="journal article" date="2019" name="Commun. Biol.">
        <title>The bagworm genome reveals a unique fibroin gene that provides high tensile strength.</title>
        <authorList>
            <person name="Kono N."/>
            <person name="Nakamura H."/>
            <person name="Ohtoshi R."/>
            <person name="Tomita M."/>
            <person name="Numata K."/>
            <person name="Arakawa K."/>
        </authorList>
    </citation>
    <scope>NUCLEOTIDE SEQUENCE [LARGE SCALE GENOMIC DNA]</scope>
</reference>
<keyword evidence="3" id="KW-1185">Reference proteome</keyword>
<accession>A0A4C1TPI0</accession>
<gene>
    <name evidence="2" type="ORF">EVAR_12467_1</name>
</gene>
<dbReference type="AlphaFoldDB" id="A0A4C1TPI0"/>